<organism evidence="2 3">
    <name type="scientific">Marinobacter similis</name>
    <dbReference type="NCBI Taxonomy" id="1420916"/>
    <lineage>
        <taxon>Bacteria</taxon>
        <taxon>Pseudomonadati</taxon>
        <taxon>Pseudomonadota</taxon>
        <taxon>Gammaproteobacteria</taxon>
        <taxon>Pseudomonadales</taxon>
        <taxon>Marinobacteraceae</taxon>
        <taxon>Marinobacter</taxon>
    </lineage>
</organism>
<dbReference type="STRING" id="1420916.AU14_03055"/>
<sequence length="50" mass="5562">MYIDAIVIAGIVTVLMMIGFFVGVGVFVIRDKRLHDQNQRGKSSPDKPPM</sequence>
<dbReference type="NCBIfam" id="NF041600">
    <property type="entry name" value="cyt_ox_CcoM"/>
    <property type="match status" value="1"/>
</dbReference>
<protein>
    <recommendedName>
        <fullName evidence="4">ATP-dependent helicase</fullName>
    </recommendedName>
</protein>
<keyword evidence="3" id="KW-1185">Reference proteome</keyword>
<proteinExistence type="predicted"/>
<dbReference type="AlphaFoldDB" id="W5YGH4"/>
<dbReference type="HOGENOM" id="CLU_215374_0_0_6"/>
<reference evidence="2 3" key="1">
    <citation type="journal article" date="2014" name="Genome Announc.">
        <title>Draft Genome Sequences of Marinobacter similis A3d10T and Marinobacter salarius R9SW1T.</title>
        <authorList>
            <person name="Ivanova E.P."/>
            <person name="Ng H.J."/>
            <person name="Webb H.K."/>
            <person name="Feng G."/>
            <person name="Oshima K."/>
            <person name="Hattori M."/>
            <person name="Ohkuma M."/>
            <person name="Sergeev A.F."/>
            <person name="Mikhailov V.V."/>
            <person name="Crawford R.J."/>
            <person name="Sawabe T."/>
        </authorList>
    </citation>
    <scope>NUCLEOTIDE SEQUENCE [LARGE SCALE GENOMIC DNA]</scope>
    <source>
        <strain evidence="2 3">A3d10</strain>
    </source>
</reference>
<name>W5YGH4_9GAMM</name>
<keyword evidence="1" id="KW-0812">Transmembrane</keyword>
<evidence type="ECO:0000313" key="2">
    <source>
        <dbReference type="EMBL" id="AHI27979.1"/>
    </source>
</evidence>
<accession>W5YGH4</accession>
<dbReference type="Proteomes" id="UP000061489">
    <property type="component" value="Chromosome"/>
</dbReference>
<keyword evidence="1" id="KW-1133">Transmembrane helix</keyword>
<evidence type="ECO:0000313" key="3">
    <source>
        <dbReference type="Proteomes" id="UP000061489"/>
    </source>
</evidence>
<evidence type="ECO:0008006" key="4">
    <source>
        <dbReference type="Google" id="ProtNLM"/>
    </source>
</evidence>
<dbReference type="InterPro" id="IPR048085">
    <property type="entry name" value="Cyt_ox_CcoM-like"/>
</dbReference>
<keyword evidence="1" id="KW-0472">Membrane</keyword>
<gene>
    <name evidence="2" type="ORF">AU14_03055</name>
</gene>
<feature type="transmembrane region" description="Helical" evidence="1">
    <location>
        <begin position="6"/>
        <end position="29"/>
    </location>
</feature>
<dbReference type="KEGG" id="msx:AU14_03055"/>
<dbReference type="EMBL" id="CP007151">
    <property type="protein sequence ID" value="AHI27979.1"/>
    <property type="molecule type" value="Genomic_DNA"/>
</dbReference>
<evidence type="ECO:0000256" key="1">
    <source>
        <dbReference type="SAM" id="Phobius"/>
    </source>
</evidence>